<keyword evidence="2" id="KW-0637">Prenyltransferase</keyword>
<dbReference type="EMBL" id="ODYU01005232">
    <property type="protein sequence ID" value="SOQ45893.1"/>
    <property type="molecule type" value="Genomic_DNA"/>
</dbReference>
<name>A0A2H1VYK6_SPOFR</name>
<dbReference type="GO" id="GO:0008318">
    <property type="term" value="F:protein prenyltransferase activity"/>
    <property type="evidence" value="ECO:0007669"/>
    <property type="project" value="InterPro"/>
</dbReference>
<gene>
    <name evidence="5" type="ORF">SFRICE_029849</name>
</gene>
<dbReference type="PANTHER" id="PTHR11129">
    <property type="entry name" value="PROTEIN FARNESYLTRANSFERASE ALPHA SUBUNIT/RAB GERANYLGERANYL TRANSFERASE ALPHA SUBUNIT"/>
    <property type="match status" value="1"/>
</dbReference>
<sequence>MDDFHNGLVEKIIKELDSALAKSPLTEFDIVPVESTKNKTPVLYVNSSVALESWCVKHVYNYCYGDLIEDFLTHPKRRLSRVSGLTYKRIMLLLNPTLLINPDVTTLWNKRRELMSKRYLDWVAEMTFTRLVLSRKTKCNDAFSYRRFVIEHVMRETPERPPHFVSTILEDEFDVCTMTADKCPNNYHSWDHRRWTLEFASKYRAEIDSTIVFYNEYKFIVNWTARHVSDYSCFHYRQHCLKKLNLLDERWPVFEKMLEADLRENVQKFIEASDPAQKTNKSFKKTIEDEDIIAYLFDYAPNDCSCYTKFYETCRKLEIYIYELIQNTDFLKFYKYHEALWYHRRFIVSEILTTMYDFFEIERVNGKLARKKLTPDQLETLQKCQKCGNRYCEVADKELDWVYECPLYKILVQHEKAVVADRRKDMDRHAGRHENYLKCVHGLAAHY</sequence>
<dbReference type="GO" id="GO:0005737">
    <property type="term" value="C:cytoplasm"/>
    <property type="evidence" value="ECO:0007669"/>
    <property type="project" value="TreeGrafter"/>
</dbReference>
<evidence type="ECO:0000256" key="3">
    <source>
        <dbReference type="ARBA" id="ARBA00022679"/>
    </source>
</evidence>
<dbReference type="PANTHER" id="PTHR11129:SF3">
    <property type="entry name" value="PROTEIN PRENYLTRANSFERASE ALPHA SUBUNIT REPEAT-CONTAINING PROTEIN 1"/>
    <property type="match status" value="1"/>
</dbReference>
<evidence type="ECO:0000256" key="1">
    <source>
        <dbReference type="ARBA" id="ARBA00006734"/>
    </source>
</evidence>
<dbReference type="Pfam" id="PF01239">
    <property type="entry name" value="PPTA"/>
    <property type="match status" value="3"/>
</dbReference>
<evidence type="ECO:0000256" key="2">
    <source>
        <dbReference type="ARBA" id="ARBA00022602"/>
    </source>
</evidence>
<dbReference type="PROSITE" id="PS51147">
    <property type="entry name" value="PFTA"/>
    <property type="match status" value="1"/>
</dbReference>
<keyword evidence="4" id="KW-0677">Repeat</keyword>
<dbReference type="SUPFAM" id="SSF48439">
    <property type="entry name" value="Protein prenylyltransferase"/>
    <property type="match status" value="1"/>
</dbReference>
<dbReference type="Gene3D" id="1.25.40.120">
    <property type="entry name" value="Protein prenylyltransferase"/>
    <property type="match status" value="1"/>
</dbReference>
<evidence type="ECO:0000313" key="5">
    <source>
        <dbReference type="EMBL" id="SOQ45893.1"/>
    </source>
</evidence>
<comment type="similarity">
    <text evidence="1">Belongs to the protein prenyltransferase subunit alpha family.</text>
</comment>
<keyword evidence="3" id="KW-0808">Transferase</keyword>
<proteinExistence type="inferred from homology"/>
<reference evidence="5" key="1">
    <citation type="submission" date="2016-07" db="EMBL/GenBank/DDBJ databases">
        <authorList>
            <person name="Bretaudeau A."/>
        </authorList>
    </citation>
    <scope>NUCLEOTIDE SEQUENCE</scope>
    <source>
        <strain evidence="5">Rice</strain>
        <tissue evidence="5">Whole body</tissue>
    </source>
</reference>
<dbReference type="AlphaFoldDB" id="A0A2H1VYK6"/>
<organism evidence="5">
    <name type="scientific">Spodoptera frugiperda</name>
    <name type="common">Fall armyworm</name>
    <dbReference type="NCBI Taxonomy" id="7108"/>
    <lineage>
        <taxon>Eukaryota</taxon>
        <taxon>Metazoa</taxon>
        <taxon>Ecdysozoa</taxon>
        <taxon>Arthropoda</taxon>
        <taxon>Hexapoda</taxon>
        <taxon>Insecta</taxon>
        <taxon>Pterygota</taxon>
        <taxon>Neoptera</taxon>
        <taxon>Endopterygota</taxon>
        <taxon>Lepidoptera</taxon>
        <taxon>Glossata</taxon>
        <taxon>Ditrysia</taxon>
        <taxon>Noctuoidea</taxon>
        <taxon>Noctuidae</taxon>
        <taxon>Amphipyrinae</taxon>
        <taxon>Spodoptera</taxon>
    </lineage>
</organism>
<dbReference type="InterPro" id="IPR002088">
    <property type="entry name" value="Prenyl_trans_a"/>
</dbReference>
<evidence type="ECO:0000256" key="4">
    <source>
        <dbReference type="ARBA" id="ARBA00022737"/>
    </source>
</evidence>
<protein>
    <submittedName>
        <fullName evidence="5">SFRICE_029849</fullName>
    </submittedName>
</protein>
<accession>A0A2H1VYK6</accession>